<evidence type="ECO:0000256" key="1">
    <source>
        <dbReference type="ARBA" id="ARBA00022737"/>
    </source>
</evidence>
<keyword evidence="5" id="KW-1185">Reference proteome</keyword>
<name>A0A9X0D9E2_9CNID</name>
<dbReference type="Gene3D" id="1.25.40.20">
    <property type="entry name" value="Ankyrin repeat-containing domain"/>
    <property type="match status" value="2"/>
</dbReference>
<proteinExistence type="predicted"/>
<dbReference type="Pfam" id="PF12796">
    <property type="entry name" value="Ank_2"/>
    <property type="match status" value="1"/>
</dbReference>
<evidence type="ECO:0000256" key="3">
    <source>
        <dbReference type="PROSITE-ProRule" id="PRU00023"/>
    </source>
</evidence>
<dbReference type="InterPro" id="IPR002110">
    <property type="entry name" value="Ankyrin_rpt"/>
</dbReference>
<dbReference type="EMBL" id="MU825416">
    <property type="protein sequence ID" value="KAJ7390478.1"/>
    <property type="molecule type" value="Genomic_DNA"/>
</dbReference>
<dbReference type="GO" id="GO:0005829">
    <property type="term" value="C:cytosol"/>
    <property type="evidence" value="ECO:0007669"/>
    <property type="project" value="TreeGrafter"/>
</dbReference>
<dbReference type="Proteomes" id="UP001163046">
    <property type="component" value="Unassembled WGS sequence"/>
</dbReference>
<keyword evidence="2 3" id="KW-0040">ANK repeat</keyword>
<protein>
    <submittedName>
        <fullName evidence="4">Regulation of synaptic plasticity by receptor localization to synapse</fullName>
    </submittedName>
</protein>
<evidence type="ECO:0000313" key="5">
    <source>
        <dbReference type="Proteomes" id="UP001163046"/>
    </source>
</evidence>
<feature type="repeat" description="ANK" evidence="3">
    <location>
        <begin position="81"/>
        <end position="113"/>
    </location>
</feature>
<evidence type="ECO:0000256" key="2">
    <source>
        <dbReference type="ARBA" id="ARBA00023043"/>
    </source>
</evidence>
<dbReference type="OrthoDB" id="539213at2759"/>
<accession>A0A9X0D9E2</accession>
<dbReference type="PROSITE" id="PS50297">
    <property type="entry name" value="ANK_REP_REGION"/>
    <property type="match status" value="2"/>
</dbReference>
<comment type="caution">
    <text evidence="4">The sequence shown here is derived from an EMBL/GenBank/DDBJ whole genome shotgun (WGS) entry which is preliminary data.</text>
</comment>
<dbReference type="InterPro" id="IPR033635">
    <property type="entry name" value="ANKS1/Caskin"/>
</dbReference>
<dbReference type="SUPFAM" id="SSF48403">
    <property type="entry name" value="Ankyrin repeat"/>
    <property type="match status" value="1"/>
</dbReference>
<dbReference type="PANTHER" id="PTHR24174">
    <property type="entry name" value="ANKYRIN REPEAT AND STERILE ALPHA MOTIF DOMAIN-CONTAINING PROTEIN 1"/>
    <property type="match status" value="1"/>
</dbReference>
<evidence type="ECO:0000313" key="4">
    <source>
        <dbReference type="EMBL" id="KAJ7390478.1"/>
    </source>
</evidence>
<feature type="repeat" description="ANK" evidence="3">
    <location>
        <begin position="48"/>
        <end position="80"/>
    </location>
</feature>
<sequence>MGKEQDLLQASKSEMLAQIEKILGHKTRKSGIQSLMSRTVNPNYQDELGYTPLHYAALNGHRSAAELLLKYDASTNIPDNSGNYPLHLAAWNGHSDVAKVLINTGPSRANVNEQNGTEDTALHSAAQLVRASWWLYYLRIMLILMSVTVAKNRRLT</sequence>
<dbReference type="InterPro" id="IPR036770">
    <property type="entry name" value="Ankyrin_rpt-contain_sf"/>
</dbReference>
<dbReference type="AlphaFoldDB" id="A0A9X0D9E2"/>
<organism evidence="4 5">
    <name type="scientific">Desmophyllum pertusum</name>
    <dbReference type="NCBI Taxonomy" id="174260"/>
    <lineage>
        <taxon>Eukaryota</taxon>
        <taxon>Metazoa</taxon>
        <taxon>Cnidaria</taxon>
        <taxon>Anthozoa</taxon>
        <taxon>Hexacorallia</taxon>
        <taxon>Scleractinia</taxon>
        <taxon>Caryophylliina</taxon>
        <taxon>Caryophylliidae</taxon>
        <taxon>Desmophyllum</taxon>
    </lineage>
</organism>
<keyword evidence="1" id="KW-0677">Repeat</keyword>
<reference evidence="4" key="1">
    <citation type="submission" date="2023-01" db="EMBL/GenBank/DDBJ databases">
        <title>Genome assembly of the deep-sea coral Lophelia pertusa.</title>
        <authorList>
            <person name="Herrera S."/>
            <person name="Cordes E."/>
        </authorList>
    </citation>
    <scope>NUCLEOTIDE SEQUENCE</scope>
    <source>
        <strain evidence="4">USNM1676648</strain>
        <tissue evidence="4">Polyp</tissue>
    </source>
</reference>
<keyword evidence="4" id="KW-0675">Receptor</keyword>
<dbReference type="SMART" id="SM00248">
    <property type="entry name" value="ANK"/>
    <property type="match status" value="2"/>
</dbReference>
<dbReference type="PANTHER" id="PTHR24174:SF1">
    <property type="entry name" value="IP14385P"/>
    <property type="match status" value="1"/>
</dbReference>
<dbReference type="PROSITE" id="PS50088">
    <property type="entry name" value="ANK_REPEAT"/>
    <property type="match status" value="2"/>
</dbReference>
<gene>
    <name evidence="4" type="primary">ANKS1A_1</name>
    <name evidence="4" type="ORF">OS493_025181</name>
</gene>